<dbReference type="EMBL" id="KQ417945">
    <property type="protein sequence ID" value="KOF89563.1"/>
    <property type="molecule type" value="Genomic_DNA"/>
</dbReference>
<name>A0A0L8HJY7_OCTBM</name>
<protein>
    <submittedName>
        <fullName evidence="1">Uncharacterized protein</fullName>
    </submittedName>
</protein>
<dbReference type="AlphaFoldDB" id="A0A0L8HJY7"/>
<proteinExistence type="predicted"/>
<evidence type="ECO:0000313" key="1">
    <source>
        <dbReference type="EMBL" id="KOF89563.1"/>
    </source>
</evidence>
<organism evidence="1">
    <name type="scientific">Octopus bimaculoides</name>
    <name type="common">California two-spotted octopus</name>
    <dbReference type="NCBI Taxonomy" id="37653"/>
    <lineage>
        <taxon>Eukaryota</taxon>
        <taxon>Metazoa</taxon>
        <taxon>Spiralia</taxon>
        <taxon>Lophotrochozoa</taxon>
        <taxon>Mollusca</taxon>
        <taxon>Cephalopoda</taxon>
        <taxon>Coleoidea</taxon>
        <taxon>Octopodiformes</taxon>
        <taxon>Octopoda</taxon>
        <taxon>Incirrata</taxon>
        <taxon>Octopodidae</taxon>
        <taxon>Octopus</taxon>
    </lineage>
</organism>
<reference evidence="1" key="1">
    <citation type="submission" date="2015-07" db="EMBL/GenBank/DDBJ databases">
        <title>MeaNS - Measles Nucleotide Surveillance Program.</title>
        <authorList>
            <person name="Tran T."/>
            <person name="Druce J."/>
        </authorList>
    </citation>
    <scope>NUCLEOTIDE SEQUENCE</scope>
    <source>
        <strain evidence="1">UCB-OBI-ISO-001</strain>
        <tissue evidence="1">Gonad</tissue>
    </source>
</reference>
<gene>
    <name evidence="1" type="ORF">OCBIM_22012848mg</name>
</gene>
<sequence>MIKSMLNNSVSHHIKQIGRLYNCSEQKESFVHSTLKKITLKYWINTIARHNAVIDKRECSYLY</sequence>
<accession>A0A0L8HJY7</accession>